<keyword evidence="3" id="KW-0067">ATP-binding</keyword>
<accession>A0AAN9IT59</accession>
<organism evidence="4 5">
    <name type="scientific">Clitoria ternatea</name>
    <name type="common">Butterfly pea</name>
    <dbReference type="NCBI Taxonomy" id="43366"/>
    <lineage>
        <taxon>Eukaryota</taxon>
        <taxon>Viridiplantae</taxon>
        <taxon>Streptophyta</taxon>
        <taxon>Embryophyta</taxon>
        <taxon>Tracheophyta</taxon>
        <taxon>Spermatophyta</taxon>
        <taxon>Magnoliopsida</taxon>
        <taxon>eudicotyledons</taxon>
        <taxon>Gunneridae</taxon>
        <taxon>Pentapetalae</taxon>
        <taxon>rosids</taxon>
        <taxon>fabids</taxon>
        <taxon>Fabales</taxon>
        <taxon>Fabaceae</taxon>
        <taxon>Papilionoideae</taxon>
        <taxon>50 kb inversion clade</taxon>
        <taxon>NPAAA clade</taxon>
        <taxon>indigoferoid/millettioid clade</taxon>
        <taxon>Phaseoleae</taxon>
        <taxon>Clitoria</taxon>
    </lineage>
</organism>
<dbReference type="GO" id="GO:0005829">
    <property type="term" value="C:cytosol"/>
    <property type="evidence" value="ECO:0007669"/>
    <property type="project" value="TreeGrafter"/>
</dbReference>
<dbReference type="GO" id="GO:0004326">
    <property type="term" value="F:tetrahydrofolylpolyglutamate synthase activity"/>
    <property type="evidence" value="ECO:0007669"/>
    <property type="project" value="InterPro"/>
</dbReference>
<keyword evidence="5" id="KW-1185">Reference proteome</keyword>
<reference evidence="4 5" key="1">
    <citation type="submission" date="2024-01" db="EMBL/GenBank/DDBJ databases">
        <title>The genomes of 5 underutilized Papilionoideae crops provide insights into root nodulation and disease resistance.</title>
        <authorList>
            <person name="Yuan L."/>
        </authorList>
    </citation>
    <scope>NUCLEOTIDE SEQUENCE [LARGE SCALE GENOMIC DNA]</scope>
    <source>
        <strain evidence="4">LY-2023</strain>
        <tissue evidence="4">Leaf</tissue>
    </source>
</reference>
<dbReference type="PANTHER" id="PTHR11136">
    <property type="entry name" value="FOLYLPOLYGLUTAMATE SYNTHASE-RELATED"/>
    <property type="match status" value="1"/>
</dbReference>
<dbReference type="AlphaFoldDB" id="A0AAN9IT59"/>
<evidence type="ECO:0000256" key="1">
    <source>
        <dbReference type="ARBA" id="ARBA00022598"/>
    </source>
</evidence>
<dbReference type="Proteomes" id="UP001359559">
    <property type="component" value="Unassembled WGS sequence"/>
</dbReference>
<dbReference type="InterPro" id="IPR001645">
    <property type="entry name" value="Folylpolyglutamate_synth"/>
</dbReference>
<dbReference type="PANTHER" id="PTHR11136:SF16">
    <property type="entry name" value="FOLYLPOLYGLUTAMATE SYNTHASE"/>
    <property type="match status" value="1"/>
</dbReference>
<evidence type="ECO:0000256" key="3">
    <source>
        <dbReference type="ARBA" id="ARBA00022840"/>
    </source>
</evidence>
<gene>
    <name evidence="4" type="ORF">RJT34_20297</name>
</gene>
<evidence type="ECO:0000313" key="4">
    <source>
        <dbReference type="EMBL" id="KAK7285523.1"/>
    </source>
</evidence>
<keyword evidence="1" id="KW-0436">Ligase</keyword>
<name>A0AAN9IT59_CLITE</name>
<keyword evidence="2" id="KW-0547">Nucleotide-binding</keyword>
<evidence type="ECO:0000313" key="5">
    <source>
        <dbReference type="Proteomes" id="UP001359559"/>
    </source>
</evidence>
<evidence type="ECO:0000256" key="2">
    <source>
        <dbReference type="ARBA" id="ARBA00022741"/>
    </source>
</evidence>
<sequence length="167" mass="18640">MAEQGGNESLKPLSLGPYEEAMKALSSLITRRTRADGTNIRDHFNILFDYLKILDLEEHIANIKIIHVAGTKGKVIKQSGLLKAPGLLYKNTPAVVTSLPSEDSVSERRRKLEFLTMQEKLIKVDAMLQNLENEIDDVDAKISDPWRLLDRSAIEMLEGKSGSLPVI</sequence>
<comment type="caution">
    <text evidence="4">The sequence shown here is derived from an EMBL/GenBank/DDBJ whole genome shotgun (WGS) entry which is preliminary data.</text>
</comment>
<protein>
    <submittedName>
        <fullName evidence="4">Uncharacterized protein</fullName>
    </submittedName>
</protein>
<dbReference type="GO" id="GO:0005524">
    <property type="term" value="F:ATP binding"/>
    <property type="evidence" value="ECO:0007669"/>
    <property type="project" value="UniProtKB-KW"/>
</dbReference>
<dbReference type="EMBL" id="JAYKXN010000005">
    <property type="protein sequence ID" value="KAK7285523.1"/>
    <property type="molecule type" value="Genomic_DNA"/>
</dbReference>
<dbReference type="GO" id="GO:0005739">
    <property type="term" value="C:mitochondrion"/>
    <property type="evidence" value="ECO:0007669"/>
    <property type="project" value="TreeGrafter"/>
</dbReference>
<proteinExistence type="predicted"/>